<evidence type="ECO:0000313" key="2">
    <source>
        <dbReference type="Proteomes" id="UP000678193"/>
    </source>
</evidence>
<dbReference type="RefSeq" id="YP_010087889.1">
    <property type="nucleotide sequence ID" value="NC_055603.1"/>
</dbReference>
<name>A0A6B9XLA7_9VIRU</name>
<evidence type="ECO:0000313" key="1">
    <source>
        <dbReference type="EMBL" id="QHR78524.1"/>
    </source>
</evidence>
<dbReference type="Proteomes" id="UP000678193">
    <property type="component" value="Segment"/>
</dbReference>
<dbReference type="GeneID" id="65103222"/>
<keyword evidence="2" id="KW-1185">Reference proteome</keyword>
<reference evidence="1" key="1">
    <citation type="journal article" date="2020" name="Arch. Virol.">
        <title>Complete genome sequence and analysis of a novel lymphocystivirus detected in whitemouth croaker (Micropogonias furnieri): lymphocystis disease virus 4.</title>
        <authorList>
            <person name="Doszpoly A."/>
            <person name="Kajan G.L."/>
            <person name="Puentes R."/>
            <person name="Perretta A."/>
        </authorList>
    </citation>
    <scope>NUCLEOTIDE SEQUENCE</scope>
    <source>
        <strain evidence="1">LCDV-WC</strain>
    </source>
</reference>
<accession>A0A6B9XLA7</accession>
<dbReference type="EMBL" id="MN803438">
    <property type="protein sequence ID" value="QHR78524.1"/>
    <property type="molecule type" value="Genomic_DNA"/>
</dbReference>
<sequence>MKCVFCQNGRWYQCPDCVLYWSLNNKIVCYNQYKKLVYTFLIQARKYRPHDYHIEIRRSVGILRTLIGPIKIFKKYKYDPVPFKKFNFVKFLKALYRLKTVTECYVYANVIDIYQDDLLKLLWRETYTCMVKLNKRTDNYDVITQDLVDKNSHIKSMNYPLLECSNDL</sequence>
<dbReference type="KEGG" id="vg:65103222"/>
<protein>
    <submittedName>
        <fullName evidence="1">Uncharacterized protein</fullName>
    </submittedName>
</protein>
<organism evidence="1 2">
    <name type="scientific">Lymphocystis disease virus 4</name>
    <dbReference type="NCBI Taxonomy" id="2704413"/>
    <lineage>
        <taxon>Viruses</taxon>
        <taxon>Varidnaviria</taxon>
        <taxon>Bamfordvirae</taxon>
        <taxon>Nucleocytoviricota</taxon>
        <taxon>Megaviricetes</taxon>
        <taxon>Pimascovirales</taxon>
        <taxon>Pimascovirales incertae sedis</taxon>
        <taxon>Iridoviridae</taxon>
        <taxon>Alphairidovirinae</taxon>
        <taxon>Lymphocystivirus</taxon>
        <taxon>Lymphocystivirus micropogonias1</taxon>
    </lineage>
</organism>
<proteinExistence type="predicted"/>